<dbReference type="AlphaFoldDB" id="A0ABD0UKQ0"/>
<name>A0ABD0UKQ0_DENTH</name>
<dbReference type="Proteomes" id="UP001552299">
    <property type="component" value="Unassembled WGS sequence"/>
</dbReference>
<dbReference type="EMBL" id="JANQDX010000013">
    <property type="protein sequence ID" value="KAL0913194.1"/>
    <property type="molecule type" value="Genomic_DNA"/>
</dbReference>
<reference evidence="1 2" key="1">
    <citation type="journal article" date="2024" name="Plant Biotechnol. J.">
        <title>Dendrobium thyrsiflorum genome and its molecular insights into genes involved in important horticultural traits.</title>
        <authorList>
            <person name="Chen B."/>
            <person name="Wang J.Y."/>
            <person name="Zheng P.J."/>
            <person name="Li K.L."/>
            <person name="Liang Y.M."/>
            <person name="Chen X.F."/>
            <person name="Zhang C."/>
            <person name="Zhao X."/>
            <person name="He X."/>
            <person name="Zhang G.Q."/>
            <person name="Liu Z.J."/>
            <person name="Xu Q."/>
        </authorList>
    </citation>
    <scope>NUCLEOTIDE SEQUENCE [LARGE SCALE GENOMIC DNA]</scope>
    <source>
        <strain evidence="1">GZMU011</strain>
    </source>
</reference>
<sequence>MSTETPSLATLKSHSIPAVLKLLDRHCEATTNARSHADSVNRRVISIIASHATSDPTQKFLRPLWSRLLSGGCRPPCPTKNIPSESFTSSSFLFRLAFSWSSFLSS</sequence>
<gene>
    <name evidence="1" type="ORF">M5K25_016638</name>
</gene>
<keyword evidence="2" id="KW-1185">Reference proteome</keyword>
<protein>
    <submittedName>
        <fullName evidence="1">Uncharacterized protein</fullName>
    </submittedName>
</protein>
<comment type="caution">
    <text evidence="1">The sequence shown here is derived from an EMBL/GenBank/DDBJ whole genome shotgun (WGS) entry which is preliminary data.</text>
</comment>
<proteinExistence type="predicted"/>
<evidence type="ECO:0000313" key="1">
    <source>
        <dbReference type="EMBL" id="KAL0913194.1"/>
    </source>
</evidence>
<evidence type="ECO:0000313" key="2">
    <source>
        <dbReference type="Proteomes" id="UP001552299"/>
    </source>
</evidence>
<organism evidence="1 2">
    <name type="scientific">Dendrobium thyrsiflorum</name>
    <name type="common">Pinecone-like raceme dendrobium</name>
    <name type="synonym">Orchid</name>
    <dbReference type="NCBI Taxonomy" id="117978"/>
    <lineage>
        <taxon>Eukaryota</taxon>
        <taxon>Viridiplantae</taxon>
        <taxon>Streptophyta</taxon>
        <taxon>Embryophyta</taxon>
        <taxon>Tracheophyta</taxon>
        <taxon>Spermatophyta</taxon>
        <taxon>Magnoliopsida</taxon>
        <taxon>Liliopsida</taxon>
        <taxon>Asparagales</taxon>
        <taxon>Orchidaceae</taxon>
        <taxon>Epidendroideae</taxon>
        <taxon>Malaxideae</taxon>
        <taxon>Dendrobiinae</taxon>
        <taxon>Dendrobium</taxon>
    </lineage>
</organism>
<accession>A0ABD0UKQ0</accession>